<dbReference type="OrthoDB" id="5185850at2"/>
<reference evidence="1 2" key="1">
    <citation type="journal article" date="2016" name="Antonie Van Leeuwenhoek">
        <title>Nocardia donostiensis sp. nov., isolated from human respiratory specimens.</title>
        <authorList>
            <person name="Ercibengoa M."/>
            <person name="Bell M."/>
            <person name="Marimon J.M."/>
            <person name="Humrighouse B."/>
            <person name="Klenk H.P."/>
            <person name="Potter G."/>
            <person name="Perez-Trallero E."/>
        </authorList>
    </citation>
    <scope>NUCLEOTIDE SEQUENCE [LARGE SCALE GENOMIC DNA]</scope>
    <source>
        <strain evidence="1 2">X1655</strain>
    </source>
</reference>
<dbReference type="RefSeq" id="WP_077120781.1">
    <property type="nucleotide sequence ID" value="NZ_MUKP01000041.1"/>
</dbReference>
<name>A0A1V2TAD4_9NOCA</name>
<dbReference type="EMBL" id="MUMY01000024">
    <property type="protein sequence ID" value="ONM46464.1"/>
    <property type="molecule type" value="Genomic_DNA"/>
</dbReference>
<gene>
    <name evidence="1" type="ORF">B0T46_22805</name>
</gene>
<evidence type="ECO:0000313" key="1">
    <source>
        <dbReference type="EMBL" id="ONM46464.1"/>
    </source>
</evidence>
<comment type="caution">
    <text evidence="1">The sequence shown here is derived from an EMBL/GenBank/DDBJ whole genome shotgun (WGS) entry which is preliminary data.</text>
</comment>
<organism evidence="1 2">
    <name type="scientific">Nocardia donostiensis</name>
    <dbReference type="NCBI Taxonomy" id="1538463"/>
    <lineage>
        <taxon>Bacteria</taxon>
        <taxon>Bacillati</taxon>
        <taxon>Actinomycetota</taxon>
        <taxon>Actinomycetes</taxon>
        <taxon>Mycobacteriales</taxon>
        <taxon>Nocardiaceae</taxon>
        <taxon>Nocardia</taxon>
    </lineage>
</organism>
<protein>
    <submittedName>
        <fullName evidence="1">Uncharacterized protein</fullName>
    </submittedName>
</protein>
<evidence type="ECO:0000313" key="2">
    <source>
        <dbReference type="Proteomes" id="UP000188836"/>
    </source>
</evidence>
<accession>A0A1V2TAD4</accession>
<dbReference type="AlphaFoldDB" id="A0A1V2TAD4"/>
<keyword evidence="2" id="KW-1185">Reference proteome</keyword>
<sequence length="214" mass="24628">MKDEGASNLDHIYPALGRLVVNSGFMETHLRLLVSWLADIDDASIIFDGQSVDWLTQSGQAILRELKQTKDFRLQDCERFENALARAKKLNGQRNLYVHGHWSVHNMLDDYTPRPRTSPEDHRIFYVCRSRLRRAIEEYEVAVVDVETLADQMLELVHEIDEAVHEGNILRWVVLQLDPPPTFPDELNSAALNALRRVMHKRAVRKGQDVPPPS</sequence>
<dbReference type="Proteomes" id="UP000188836">
    <property type="component" value="Unassembled WGS sequence"/>
</dbReference>
<proteinExistence type="predicted"/>